<evidence type="ECO:0000256" key="1">
    <source>
        <dbReference type="ARBA" id="ARBA00008791"/>
    </source>
</evidence>
<evidence type="ECO:0000259" key="3">
    <source>
        <dbReference type="Pfam" id="PF00582"/>
    </source>
</evidence>
<dbReference type="CDD" id="cd23659">
    <property type="entry name" value="USP_At3g01520-like"/>
    <property type="match status" value="1"/>
</dbReference>
<evidence type="ECO:0000256" key="2">
    <source>
        <dbReference type="SAM" id="MobiDB-lite"/>
    </source>
</evidence>
<comment type="similarity">
    <text evidence="1">Belongs to the universal stress protein A family.</text>
</comment>
<dbReference type="PANTHER" id="PTHR31964">
    <property type="entry name" value="ADENINE NUCLEOTIDE ALPHA HYDROLASES-LIKE SUPERFAMILY PROTEIN"/>
    <property type="match status" value="1"/>
</dbReference>
<dbReference type="Proteomes" id="UP000639606">
    <property type="component" value="Unassembled WGS sequence"/>
</dbReference>
<proteinExistence type="inferred from homology"/>
<feature type="domain" description="UspA" evidence="3">
    <location>
        <begin position="5"/>
        <end position="138"/>
    </location>
</feature>
<evidence type="ECO:0000313" key="4">
    <source>
        <dbReference type="EMBL" id="GGP75568.1"/>
    </source>
</evidence>
<reference evidence="4" key="1">
    <citation type="journal article" date="2014" name="Int. J. Syst. Evol. Microbiol.">
        <title>Complete genome sequence of Corynebacterium casei LMG S-19264T (=DSM 44701T), isolated from a smear-ripened cheese.</title>
        <authorList>
            <consortium name="US DOE Joint Genome Institute (JGI-PGF)"/>
            <person name="Walter F."/>
            <person name="Albersmeier A."/>
            <person name="Kalinowski J."/>
            <person name="Ruckert C."/>
        </authorList>
    </citation>
    <scope>NUCLEOTIDE SEQUENCE</scope>
    <source>
        <strain evidence="4">JCM 3313</strain>
    </source>
</reference>
<reference evidence="4" key="2">
    <citation type="submission" date="2020-09" db="EMBL/GenBank/DDBJ databases">
        <authorList>
            <person name="Sun Q."/>
            <person name="Ohkuma M."/>
        </authorList>
    </citation>
    <scope>NUCLEOTIDE SEQUENCE</scope>
    <source>
        <strain evidence="4">JCM 3313</strain>
    </source>
</reference>
<protein>
    <submittedName>
        <fullName evidence="4">Universal stress protein</fullName>
    </submittedName>
</protein>
<evidence type="ECO:0000313" key="5">
    <source>
        <dbReference type="Proteomes" id="UP000639606"/>
    </source>
</evidence>
<keyword evidence="5" id="KW-1185">Reference proteome</keyword>
<comment type="caution">
    <text evidence="4">The sequence shown here is derived from an EMBL/GenBank/DDBJ whole genome shotgun (WGS) entry which is preliminary data.</text>
</comment>
<dbReference type="InterPro" id="IPR014729">
    <property type="entry name" value="Rossmann-like_a/b/a_fold"/>
</dbReference>
<dbReference type="AlphaFoldDB" id="A0A918EFS7"/>
<name>A0A918EFS7_9PSEU</name>
<feature type="compositionally biased region" description="Low complexity" evidence="2">
    <location>
        <begin position="156"/>
        <end position="174"/>
    </location>
</feature>
<sequence>MSTGPIVVGIDGTAAGERALRWAVDEAVRRQVPLHVVNAYSYEPLADWAMTSEQEARARSEALVDDALRAVAAEGRELPQVVRLCVRGLAARVLEEQARDAAMLVVASHSGSRLRQVVLGSTSSHCVRHATVPVVVLPPGDARHDPTAAGVAREPAQGSAQDSAQDSAQESAQESAREAGR</sequence>
<organism evidence="4 5">
    <name type="scientific">Saccharothrix coeruleofusca</name>
    <dbReference type="NCBI Taxonomy" id="33919"/>
    <lineage>
        <taxon>Bacteria</taxon>
        <taxon>Bacillati</taxon>
        <taxon>Actinomycetota</taxon>
        <taxon>Actinomycetes</taxon>
        <taxon>Pseudonocardiales</taxon>
        <taxon>Pseudonocardiaceae</taxon>
        <taxon>Saccharothrix</taxon>
    </lineage>
</organism>
<dbReference type="InterPro" id="IPR006016">
    <property type="entry name" value="UspA"/>
</dbReference>
<dbReference type="InterPro" id="IPR006015">
    <property type="entry name" value="Universal_stress_UspA"/>
</dbReference>
<dbReference type="RefSeq" id="WP_189226358.1">
    <property type="nucleotide sequence ID" value="NZ_BMRG01000015.1"/>
</dbReference>
<accession>A0A918EFS7</accession>
<feature type="region of interest" description="Disordered" evidence="2">
    <location>
        <begin position="137"/>
        <end position="181"/>
    </location>
</feature>
<dbReference type="EMBL" id="BMRG01000015">
    <property type="protein sequence ID" value="GGP75568.1"/>
    <property type="molecule type" value="Genomic_DNA"/>
</dbReference>
<dbReference type="Pfam" id="PF00582">
    <property type="entry name" value="Usp"/>
    <property type="match status" value="1"/>
</dbReference>
<dbReference type="PRINTS" id="PR01438">
    <property type="entry name" value="UNVRSLSTRESS"/>
</dbReference>
<dbReference type="SUPFAM" id="SSF52402">
    <property type="entry name" value="Adenine nucleotide alpha hydrolases-like"/>
    <property type="match status" value="1"/>
</dbReference>
<gene>
    <name evidence="4" type="ORF">GCM10010185_56620</name>
</gene>
<dbReference type="Gene3D" id="3.40.50.620">
    <property type="entry name" value="HUPs"/>
    <property type="match status" value="1"/>
</dbReference>
<dbReference type="PANTHER" id="PTHR31964:SF113">
    <property type="entry name" value="USPA DOMAIN-CONTAINING PROTEIN"/>
    <property type="match status" value="1"/>
</dbReference>